<evidence type="ECO:0000256" key="2">
    <source>
        <dbReference type="ARBA" id="ARBA00023015"/>
    </source>
</evidence>
<dbReference type="EMBL" id="AYKW01000003">
    <property type="protein sequence ID" value="PIL35735.1"/>
    <property type="molecule type" value="Genomic_DNA"/>
</dbReference>
<feature type="compositionally biased region" description="Low complexity" evidence="6">
    <location>
        <begin position="223"/>
        <end position="257"/>
    </location>
</feature>
<evidence type="ECO:0000259" key="7">
    <source>
        <dbReference type="PROSITE" id="PS50888"/>
    </source>
</evidence>
<dbReference type="PANTHER" id="PTHR15741">
    <property type="entry name" value="BASIC HELIX-LOOP-HELIX ZIP TRANSCRIPTION FACTOR"/>
    <property type="match status" value="1"/>
</dbReference>
<keyword evidence="2" id="KW-0805">Transcription regulation</keyword>
<dbReference type="GO" id="GO:0000978">
    <property type="term" value="F:RNA polymerase II cis-regulatory region sequence-specific DNA binding"/>
    <property type="evidence" value="ECO:0007669"/>
    <property type="project" value="TreeGrafter"/>
</dbReference>
<dbReference type="STRING" id="1077348.A0A2G8SPP4"/>
<reference evidence="8 9" key="1">
    <citation type="journal article" date="2015" name="Sci. Rep.">
        <title>Chromosome-level genome map provides insights into diverse defense mechanisms in the medicinal fungus Ganoderma sinense.</title>
        <authorList>
            <person name="Zhu Y."/>
            <person name="Xu J."/>
            <person name="Sun C."/>
            <person name="Zhou S."/>
            <person name="Xu H."/>
            <person name="Nelson D.R."/>
            <person name="Qian J."/>
            <person name="Song J."/>
            <person name="Luo H."/>
            <person name="Xiang L."/>
            <person name="Li Y."/>
            <person name="Xu Z."/>
            <person name="Ji A."/>
            <person name="Wang L."/>
            <person name="Lu S."/>
            <person name="Hayward A."/>
            <person name="Sun W."/>
            <person name="Li X."/>
            <person name="Schwartz D.C."/>
            <person name="Wang Y."/>
            <person name="Chen S."/>
        </authorList>
    </citation>
    <scope>NUCLEOTIDE SEQUENCE [LARGE SCALE GENOMIC DNA]</scope>
    <source>
        <strain evidence="8 9">ZZ0214-1</strain>
    </source>
</reference>
<dbReference type="GO" id="GO:0000981">
    <property type="term" value="F:DNA-binding transcription factor activity, RNA polymerase II-specific"/>
    <property type="evidence" value="ECO:0007669"/>
    <property type="project" value="TreeGrafter"/>
</dbReference>
<evidence type="ECO:0000256" key="3">
    <source>
        <dbReference type="ARBA" id="ARBA00023125"/>
    </source>
</evidence>
<dbReference type="AlphaFoldDB" id="A0A2G8SPP4"/>
<dbReference type="GO" id="GO:0005634">
    <property type="term" value="C:nucleus"/>
    <property type="evidence" value="ECO:0007669"/>
    <property type="project" value="UniProtKB-SubCell"/>
</dbReference>
<dbReference type="InterPro" id="IPR036638">
    <property type="entry name" value="HLH_DNA-bd_sf"/>
</dbReference>
<dbReference type="PANTHER" id="PTHR15741:SF27">
    <property type="entry name" value="TRANSCRIPTION FACTOR AP-4"/>
    <property type="match status" value="1"/>
</dbReference>
<dbReference type="InterPro" id="IPR011598">
    <property type="entry name" value="bHLH_dom"/>
</dbReference>
<keyword evidence="9" id="KW-1185">Reference proteome</keyword>
<evidence type="ECO:0000256" key="6">
    <source>
        <dbReference type="SAM" id="MobiDB-lite"/>
    </source>
</evidence>
<comment type="caution">
    <text evidence="8">The sequence shown here is derived from an EMBL/GenBank/DDBJ whole genome shotgun (WGS) entry which is preliminary data.</text>
</comment>
<comment type="subcellular location">
    <subcellularLocation>
        <location evidence="1">Nucleus</location>
    </subcellularLocation>
</comment>
<feature type="region of interest" description="Disordered" evidence="6">
    <location>
        <begin position="335"/>
        <end position="388"/>
    </location>
</feature>
<keyword evidence="5" id="KW-0539">Nucleus</keyword>
<evidence type="ECO:0000313" key="9">
    <source>
        <dbReference type="Proteomes" id="UP000230002"/>
    </source>
</evidence>
<feature type="compositionally biased region" description="Polar residues" evidence="6">
    <location>
        <begin position="294"/>
        <end position="305"/>
    </location>
</feature>
<feature type="compositionally biased region" description="Basic and acidic residues" evidence="6">
    <location>
        <begin position="365"/>
        <end position="387"/>
    </location>
</feature>
<feature type="domain" description="BHLH" evidence="7">
    <location>
        <begin position="298"/>
        <end position="404"/>
    </location>
</feature>
<organism evidence="8 9">
    <name type="scientific">Ganoderma sinense ZZ0214-1</name>
    <dbReference type="NCBI Taxonomy" id="1077348"/>
    <lineage>
        <taxon>Eukaryota</taxon>
        <taxon>Fungi</taxon>
        <taxon>Dikarya</taxon>
        <taxon>Basidiomycota</taxon>
        <taxon>Agaricomycotina</taxon>
        <taxon>Agaricomycetes</taxon>
        <taxon>Polyporales</taxon>
        <taxon>Polyporaceae</taxon>
        <taxon>Ganoderma</taxon>
    </lineage>
</organism>
<keyword evidence="3" id="KW-0238">DNA-binding</keyword>
<dbReference type="PROSITE" id="PS50888">
    <property type="entry name" value="BHLH"/>
    <property type="match status" value="1"/>
</dbReference>
<protein>
    <submittedName>
        <fullName evidence="8">Transcription factor</fullName>
    </submittedName>
</protein>
<name>A0A2G8SPP4_9APHY</name>
<dbReference type="InterPro" id="IPR052207">
    <property type="entry name" value="Max-like/E-box_TFs"/>
</dbReference>
<evidence type="ECO:0000256" key="5">
    <source>
        <dbReference type="ARBA" id="ARBA00023242"/>
    </source>
</evidence>
<evidence type="ECO:0000256" key="4">
    <source>
        <dbReference type="ARBA" id="ARBA00023163"/>
    </source>
</evidence>
<sequence>MALFSPSESVYFASFLSAVDLDSSITPDGSVDPSVADRVPHLQGRESLAKRTKDLMSLDVPVSSAHHLNALHGTHPAHIPNLPSNNPSYWPSIPGAESGSSRLSAPADRPPERPTVSDRSFSTIFPAAERNPSQPPHAHVPTLRNYDPSGSSAGPGAGSGYTLPPMPVASFAGVKAHDGRAQARSGPVPSSASAPSMQSSTSAKRPLPTSATDPGSSSKRARSSPSSSAPASASAPDADSPSGTGSGPARPRRGGPSQTQAQSRGTLAPNGSSTSNSNAAANGGANANGKGTLLSPSQKRANHIQSEQKRRANIRRGYESLCEVVPALREAIKAEEERERAKTRERDLDGLEDVDGKASSSSRTRGGEKGKKKGRGEVEKADGRAGPRSENVVLQKTIDYITGLIAERSALQQRLELARGMLPLGHSALPVELGHLDASGVPLWEREWNGGMDLDLADFGGAPEDDGGSEDEG</sequence>
<evidence type="ECO:0000313" key="8">
    <source>
        <dbReference type="EMBL" id="PIL35735.1"/>
    </source>
</evidence>
<gene>
    <name evidence="8" type="ORF">GSI_02465</name>
</gene>
<feature type="compositionally biased region" description="Low complexity" evidence="6">
    <location>
        <begin position="268"/>
        <end position="289"/>
    </location>
</feature>
<feature type="compositionally biased region" description="Basic and acidic residues" evidence="6">
    <location>
        <begin position="335"/>
        <end position="349"/>
    </location>
</feature>
<dbReference type="GO" id="GO:0046983">
    <property type="term" value="F:protein dimerization activity"/>
    <property type="evidence" value="ECO:0007669"/>
    <property type="project" value="InterPro"/>
</dbReference>
<dbReference type="Proteomes" id="UP000230002">
    <property type="component" value="Unassembled WGS sequence"/>
</dbReference>
<dbReference type="OrthoDB" id="5778525at2759"/>
<feature type="compositionally biased region" description="Low complexity" evidence="6">
    <location>
        <begin position="185"/>
        <end position="203"/>
    </location>
</feature>
<feature type="region of interest" description="Disordered" evidence="6">
    <location>
        <begin position="176"/>
        <end position="316"/>
    </location>
</feature>
<accession>A0A2G8SPP4</accession>
<dbReference type="Gene3D" id="4.10.280.10">
    <property type="entry name" value="Helix-loop-helix DNA-binding domain"/>
    <property type="match status" value="1"/>
</dbReference>
<feature type="region of interest" description="Disordered" evidence="6">
    <location>
        <begin position="90"/>
        <end position="161"/>
    </location>
</feature>
<dbReference type="SUPFAM" id="SSF47459">
    <property type="entry name" value="HLH, helix-loop-helix DNA-binding domain"/>
    <property type="match status" value="1"/>
</dbReference>
<evidence type="ECO:0000256" key="1">
    <source>
        <dbReference type="ARBA" id="ARBA00004123"/>
    </source>
</evidence>
<proteinExistence type="predicted"/>
<keyword evidence="4" id="KW-0804">Transcription</keyword>